<feature type="transmembrane region" description="Helical" evidence="6">
    <location>
        <begin position="153"/>
        <end position="181"/>
    </location>
</feature>
<proteinExistence type="inferred from homology"/>
<accession>A0ABV7YFT7</accession>
<keyword evidence="2 6" id="KW-0812">Transmembrane</keyword>
<evidence type="ECO:0000259" key="7">
    <source>
        <dbReference type="PROSITE" id="PS51012"/>
    </source>
</evidence>
<evidence type="ECO:0000313" key="8">
    <source>
        <dbReference type="EMBL" id="MFC3763728.1"/>
    </source>
</evidence>
<keyword evidence="6" id="KW-1003">Cell membrane</keyword>
<dbReference type="RefSeq" id="WP_205118601.1">
    <property type="nucleotide sequence ID" value="NZ_JAFBCM010000001.1"/>
</dbReference>
<feature type="transmembrane region" description="Helical" evidence="6">
    <location>
        <begin position="193"/>
        <end position="215"/>
    </location>
</feature>
<dbReference type="InterPro" id="IPR051784">
    <property type="entry name" value="Nod_factor_ABC_transporter"/>
</dbReference>
<dbReference type="Pfam" id="PF01061">
    <property type="entry name" value="ABC2_membrane"/>
    <property type="match status" value="1"/>
</dbReference>
<evidence type="ECO:0000256" key="6">
    <source>
        <dbReference type="RuleBase" id="RU361157"/>
    </source>
</evidence>
<sequence>MAAVTVSPSVVEHSRPRGLLSHSTFIAGRWLRAQLRQPLYIVFTLVQPAIWLLLFGQLFKNLAQLPGFGGGSYISYLTPGIVIMTALMGAGWSGSNFITDIDRGIMDRMLTSPVRRGALMIGQLVSQSAATVVQAVIVVLIGLLAGASYAGGVLGLLVTVLMGVLLGAAFASLSNAVALLARKQESLIAISQFVSLPLTFLSSVMMAPALMPSWLASVSKFNPVDWAVVASREALSASPDWSVVLTRGGLLLAFALVIGWLSTRAFAAYQRSA</sequence>
<feature type="transmembrane region" description="Helical" evidence="6">
    <location>
        <begin position="241"/>
        <end position="261"/>
    </location>
</feature>
<keyword evidence="4 6" id="KW-0472">Membrane</keyword>
<keyword evidence="6" id="KW-0813">Transport</keyword>
<dbReference type="PANTHER" id="PTHR43229">
    <property type="entry name" value="NODULATION PROTEIN J"/>
    <property type="match status" value="1"/>
</dbReference>
<comment type="subcellular location">
    <subcellularLocation>
        <location evidence="6">Cell membrane</location>
        <topology evidence="6">Multi-pass membrane protein</topology>
    </subcellularLocation>
    <subcellularLocation>
        <location evidence="1">Membrane</location>
        <topology evidence="1">Multi-pass membrane protein</topology>
    </subcellularLocation>
</comment>
<dbReference type="PROSITE" id="PS51012">
    <property type="entry name" value="ABC_TM2"/>
    <property type="match status" value="1"/>
</dbReference>
<keyword evidence="9" id="KW-1185">Reference proteome</keyword>
<dbReference type="InterPro" id="IPR013525">
    <property type="entry name" value="ABC2_TM"/>
</dbReference>
<dbReference type="EMBL" id="JBHRZH010000020">
    <property type="protein sequence ID" value="MFC3763728.1"/>
    <property type="molecule type" value="Genomic_DNA"/>
</dbReference>
<feature type="transmembrane region" description="Helical" evidence="6">
    <location>
        <begin position="119"/>
        <end position="147"/>
    </location>
</feature>
<evidence type="ECO:0000256" key="4">
    <source>
        <dbReference type="ARBA" id="ARBA00023136"/>
    </source>
</evidence>
<feature type="domain" description="ABC transmembrane type-2" evidence="7">
    <location>
        <begin position="39"/>
        <end position="269"/>
    </location>
</feature>
<keyword evidence="3 6" id="KW-1133">Transmembrane helix</keyword>
<evidence type="ECO:0000256" key="1">
    <source>
        <dbReference type="ARBA" id="ARBA00004141"/>
    </source>
</evidence>
<organism evidence="8 9">
    <name type="scientific">Tenggerimyces flavus</name>
    <dbReference type="NCBI Taxonomy" id="1708749"/>
    <lineage>
        <taxon>Bacteria</taxon>
        <taxon>Bacillati</taxon>
        <taxon>Actinomycetota</taxon>
        <taxon>Actinomycetes</taxon>
        <taxon>Propionibacteriales</taxon>
        <taxon>Nocardioidaceae</taxon>
        <taxon>Tenggerimyces</taxon>
    </lineage>
</organism>
<feature type="transmembrane region" description="Helical" evidence="6">
    <location>
        <begin position="39"/>
        <end position="59"/>
    </location>
</feature>
<feature type="transmembrane region" description="Helical" evidence="6">
    <location>
        <begin position="79"/>
        <end position="98"/>
    </location>
</feature>
<evidence type="ECO:0000256" key="2">
    <source>
        <dbReference type="ARBA" id="ARBA00022692"/>
    </source>
</evidence>
<dbReference type="InterPro" id="IPR000412">
    <property type="entry name" value="ABC_2_transport"/>
</dbReference>
<dbReference type="InterPro" id="IPR047817">
    <property type="entry name" value="ABC2_TM_bact-type"/>
</dbReference>
<dbReference type="PIRSF" id="PIRSF006648">
    <property type="entry name" value="DrrB"/>
    <property type="match status" value="1"/>
</dbReference>
<keyword evidence="5" id="KW-0046">Antibiotic resistance</keyword>
<name>A0ABV7YFT7_9ACTN</name>
<evidence type="ECO:0000313" key="9">
    <source>
        <dbReference type="Proteomes" id="UP001595699"/>
    </source>
</evidence>
<reference evidence="9" key="1">
    <citation type="journal article" date="2019" name="Int. J. Syst. Evol. Microbiol.">
        <title>The Global Catalogue of Microorganisms (GCM) 10K type strain sequencing project: providing services to taxonomists for standard genome sequencing and annotation.</title>
        <authorList>
            <consortium name="The Broad Institute Genomics Platform"/>
            <consortium name="The Broad Institute Genome Sequencing Center for Infectious Disease"/>
            <person name="Wu L."/>
            <person name="Ma J."/>
        </authorList>
    </citation>
    <scope>NUCLEOTIDE SEQUENCE [LARGE SCALE GENOMIC DNA]</scope>
    <source>
        <strain evidence="9">CGMCC 4.7241</strain>
    </source>
</reference>
<evidence type="ECO:0000256" key="5">
    <source>
        <dbReference type="ARBA" id="ARBA00023251"/>
    </source>
</evidence>
<comment type="similarity">
    <text evidence="6">Belongs to the ABC-2 integral membrane protein family.</text>
</comment>
<dbReference type="Proteomes" id="UP001595699">
    <property type="component" value="Unassembled WGS sequence"/>
</dbReference>
<comment type="caution">
    <text evidence="8">The sequence shown here is derived from an EMBL/GenBank/DDBJ whole genome shotgun (WGS) entry which is preliminary data.</text>
</comment>
<dbReference type="PANTHER" id="PTHR43229:SF2">
    <property type="entry name" value="NODULATION PROTEIN J"/>
    <property type="match status" value="1"/>
</dbReference>
<gene>
    <name evidence="8" type="ORF">ACFOUW_23015</name>
</gene>
<protein>
    <recommendedName>
        <fullName evidence="6">Transport permease protein</fullName>
    </recommendedName>
</protein>
<evidence type="ECO:0000256" key="3">
    <source>
        <dbReference type="ARBA" id="ARBA00022989"/>
    </source>
</evidence>